<dbReference type="Proteomes" id="UP000314987">
    <property type="component" value="Unassembled WGS sequence"/>
</dbReference>
<feature type="transmembrane region" description="Helical" evidence="10">
    <location>
        <begin position="105"/>
        <end position="123"/>
    </location>
</feature>
<feature type="transmembrane region" description="Helical" evidence="10">
    <location>
        <begin position="202"/>
        <end position="225"/>
    </location>
</feature>
<dbReference type="GeneID" id="114039848"/>
<evidence type="ECO:0000313" key="13">
    <source>
        <dbReference type="Proteomes" id="UP000314987"/>
    </source>
</evidence>
<dbReference type="CTD" id="5032"/>
<evidence type="ECO:0000256" key="8">
    <source>
        <dbReference type="ARBA" id="ARBA00023224"/>
    </source>
</evidence>
<dbReference type="PANTHER" id="PTHR24231">
    <property type="entry name" value="PURINOCEPTOR-RELATED G-PROTEIN COUPLED RECEPTOR"/>
    <property type="match status" value="1"/>
</dbReference>
<evidence type="ECO:0000256" key="9">
    <source>
        <dbReference type="RuleBase" id="RU000688"/>
    </source>
</evidence>
<feature type="transmembrane region" description="Helical" evidence="10">
    <location>
        <begin position="144"/>
        <end position="163"/>
    </location>
</feature>
<dbReference type="OMA" id="MYQVSKG"/>
<evidence type="ECO:0000256" key="5">
    <source>
        <dbReference type="ARBA" id="ARBA00023040"/>
    </source>
</evidence>
<evidence type="ECO:0000259" key="11">
    <source>
        <dbReference type="PROSITE" id="PS50262"/>
    </source>
</evidence>
<evidence type="ECO:0000256" key="7">
    <source>
        <dbReference type="ARBA" id="ARBA00023170"/>
    </source>
</evidence>
<dbReference type="PROSITE" id="PS00237">
    <property type="entry name" value="G_PROTEIN_RECEP_F1_1"/>
    <property type="match status" value="1"/>
</dbReference>
<organism evidence="12 13">
    <name type="scientific">Vombatus ursinus</name>
    <name type="common">Common wombat</name>
    <dbReference type="NCBI Taxonomy" id="29139"/>
    <lineage>
        <taxon>Eukaryota</taxon>
        <taxon>Metazoa</taxon>
        <taxon>Chordata</taxon>
        <taxon>Craniata</taxon>
        <taxon>Vertebrata</taxon>
        <taxon>Euteleostomi</taxon>
        <taxon>Mammalia</taxon>
        <taxon>Metatheria</taxon>
        <taxon>Diprotodontia</taxon>
        <taxon>Vombatidae</taxon>
        <taxon>Vombatus</taxon>
    </lineage>
</organism>
<sequence length="352" mass="38684">MTQASNSTCLPGMLARAGKTLSQYQEEYLWPVLVVEFLVAVGGNGLVLYRFSTREQRPWHPAIIFSAQLAVSDLFYAFSLPPLVFYFYPPKHWSFGAAACLFERFLFNCNLYSSIFFITCISLNRYLGIVHPFFAHGHVRPKHAWAISLAGWGLVAALAAPTFKFSHLVLPQNGTGAHCHVNQPEGCTKCLGTAGDDHLPDYWVYSLVLVVLGCGLPFLLTLLAYSAIGQAILTNPNITRPEKLKVGVLVGGGVVLYAMSYIPYHIMHVLNVQARQRWLELCSSFSNESQAVAALDLGLYLGYQASRGLVPLAMCFHPLLYTAVASSLRCSRLCGGPKGGEMSLRQISPTES</sequence>
<reference evidence="12" key="3">
    <citation type="submission" date="2025-09" db="UniProtKB">
        <authorList>
            <consortium name="Ensembl"/>
        </authorList>
    </citation>
    <scope>IDENTIFICATION</scope>
</reference>
<dbReference type="GO" id="GO:0030594">
    <property type="term" value="F:neurotransmitter receptor activity"/>
    <property type="evidence" value="ECO:0007669"/>
    <property type="project" value="Ensembl"/>
</dbReference>
<accession>A0A4X2M8Q9</accession>
<keyword evidence="6 10" id="KW-0472">Membrane</keyword>
<dbReference type="GO" id="GO:0045031">
    <property type="term" value="F:G protein-coupled ATP receptor activity"/>
    <property type="evidence" value="ECO:0007669"/>
    <property type="project" value="Ensembl"/>
</dbReference>
<dbReference type="SUPFAM" id="SSF81321">
    <property type="entry name" value="Family A G protein-coupled receptor-like"/>
    <property type="match status" value="1"/>
</dbReference>
<dbReference type="PRINTS" id="PR01157">
    <property type="entry name" value="P2YPURNOCPTR"/>
</dbReference>
<dbReference type="InterPro" id="IPR000276">
    <property type="entry name" value="GPCR_Rhodpsn"/>
</dbReference>
<feature type="transmembrane region" description="Helical" evidence="10">
    <location>
        <begin position="63"/>
        <end position="85"/>
    </location>
</feature>
<dbReference type="Ensembl" id="ENSVURT00010037216.1">
    <property type="protein sequence ID" value="ENSVURP00010032693.1"/>
    <property type="gene ID" value="ENSVURG00010024926.1"/>
</dbReference>
<dbReference type="STRING" id="29139.ENSVURP00010032693"/>
<dbReference type="PANTHER" id="PTHR24231:SF46">
    <property type="entry name" value="P2Y PURINOCEPTOR 11"/>
    <property type="match status" value="1"/>
</dbReference>
<dbReference type="AlphaFoldDB" id="A0A4X2M8Q9"/>
<evidence type="ECO:0000313" key="12">
    <source>
        <dbReference type="Ensembl" id="ENSVURP00010032693.1"/>
    </source>
</evidence>
<feature type="transmembrane region" description="Helical" evidence="10">
    <location>
        <begin position="246"/>
        <end position="267"/>
    </location>
</feature>
<dbReference type="GO" id="GO:0071318">
    <property type="term" value="P:cellular response to ATP"/>
    <property type="evidence" value="ECO:0007669"/>
    <property type="project" value="Ensembl"/>
</dbReference>
<evidence type="ECO:0000256" key="6">
    <source>
        <dbReference type="ARBA" id="ARBA00023136"/>
    </source>
</evidence>
<dbReference type="Gene3D" id="1.20.1070.10">
    <property type="entry name" value="Rhodopsin 7-helix transmembrane proteins"/>
    <property type="match status" value="1"/>
</dbReference>
<dbReference type="OrthoDB" id="10261452at2759"/>
<reference evidence="13" key="1">
    <citation type="submission" date="2018-12" db="EMBL/GenBank/DDBJ databases">
        <authorList>
            <person name="Yazar S."/>
        </authorList>
    </citation>
    <scope>NUCLEOTIDE SEQUENCE [LARGE SCALE GENOMIC DNA]</scope>
</reference>
<keyword evidence="4 10" id="KW-1133">Transmembrane helix</keyword>
<evidence type="ECO:0000256" key="4">
    <source>
        <dbReference type="ARBA" id="ARBA00022989"/>
    </source>
</evidence>
<proteinExistence type="inferred from homology"/>
<dbReference type="GO" id="GO:0023041">
    <property type="term" value="P:neuronal signal transduction"/>
    <property type="evidence" value="ECO:0007669"/>
    <property type="project" value="Ensembl"/>
</dbReference>
<keyword evidence="2" id="KW-1003">Cell membrane</keyword>
<keyword evidence="5 9" id="KW-0297">G-protein coupled receptor</keyword>
<dbReference type="RefSeq" id="XP_027713528.1">
    <property type="nucleotide sequence ID" value="XM_027857727.1"/>
</dbReference>
<gene>
    <name evidence="12" type="primary">P2RY11</name>
</gene>
<comment type="similarity">
    <text evidence="9">Belongs to the G-protein coupled receptor 1 family.</text>
</comment>
<keyword evidence="3 9" id="KW-0812">Transmembrane</keyword>
<dbReference type="FunFam" id="1.20.1070.10:FF:000283">
    <property type="entry name" value="Purinergic receptor P2Y11"/>
    <property type="match status" value="1"/>
</dbReference>
<keyword evidence="8 9" id="KW-0807">Transducer</keyword>
<dbReference type="GO" id="GO:0005886">
    <property type="term" value="C:plasma membrane"/>
    <property type="evidence" value="ECO:0007669"/>
    <property type="project" value="UniProtKB-SubCell"/>
</dbReference>
<dbReference type="GeneTree" id="ENSGT01030000234518"/>
<evidence type="ECO:0000256" key="3">
    <source>
        <dbReference type="ARBA" id="ARBA00022692"/>
    </source>
</evidence>
<evidence type="ECO:0000256" key="10">
    <source>
        <dbReference type="SAM" id="Phobius"/>
    </source>
</evidence>
<reference evidence="12" key="2">
    <citation type="submission" date="2025-08" db="UniProtKB">
        <authorList>
            <consortium name="Ensembl"/>
        </authorList>
    </citation>
    <scope>IDENTIFICATION</scope>
</reference>
<feature type="transmembrane region" description="Helical" evidence="10">
    <location>
        <begin position="28"/>
        <end position="51"/>
    </location>
</feature>
<name>A0A4X2M8Q9_VOMUR</name>
<dbReference type="PROSITE" id="PS50262">
    <property type="entry name" value="G_PROTEIN_RECEP_F1_2"/>
    <property type="match status" value="1"/>
</dbReference>
<keyword evidence="13" id="KW-1185">Reference proteome</keyword>
<dbReference type="Pfam" id="PF00001">
    <property type="entry name" value="7tm_1"/>
    <property type="match status" value="1"/>
</dbReference>
<protein>
    <submittedName>
        <fullName evidence="12">Purinergic receptor P2Y11</fullName>
    </submittedName>
</protein>
<comment type="subcellular location">
    <subcellularLocation>
        <location evidence="1">Cell membrane</location>
        <topology evidence="1">Multi-pass membrane protein</topology>
    </subcellularLocation>
</comment>
<evidence type="ECO:0000256" key="2">
    <source>
        <dbReference type="ARBA" id="ARBA00022475"/>
    </source>
</evidence>
<feature type="domain" description="G-protein coupled receptors family 1 profile" evidence="11">
    <location>
        <begin position="43"/>
        <end position="321"/>
    </location>
</feature>
<keyword evidence="7 9" id="KW-0675">Receptor</keyword>
<evidence type="ECO:0000256" key="1">
    <source>
        <dbReference type="ARBA" id="ARBA00004651"/>
    </source>
</evidence>
<dbReference type="PRINTS" id="PR00237">
    <property type="entry name" value="GPCRRHODOPSN"/>
</dbReference>
<dbReference type="InterPro" id="IPR017452">
    <property type="entry name" value="GPCR_Rhodpsn_7TM"/>
</dbReference>
<dbReference type="GO" id="GO:0019722">
    <property type="term" value="P:calcium-mediated signaling"/>
    <property type="evidence" value="ECO:0007669"/>
    <property type="project" value="Ensembl"/>
</dbReference>